<sequence length="251" mass="28485">MRYNLGRATDRDTFKSKVPAIAYENLLPDIQRIANGDHSPILYGHLISEFLTRYELAKTKVGQGMSLFVVLRLAVVASCLPSCTGHDFPSYKAPMSSFRTYFLSSRTMASIPLKYPYPSNLNITNFVSLKLKSTNYLLWETQVLSLIESQDLLGFITGKTTQPEAEINDDNSEKIMNPYLLAWVRTDRLVKAWIIAIISEEALGTVVGITTSNDVWNALANAYSQNSQAREFELLFKLQEKKRIRLHFMCI</sequence>
<accession>A0A7J7P3K5</accession>
<gene>
    <name evidence="1" type="ORF">GIB67_020218</name>
</gene>
<name>A0A7J7P3K5_9MAGN</name>
<evidence type="ECO:0008006" key="3">
    <source>
        <dbReference type="Google" id="ProtNLM"/>
    </source>
</evidence>
<proteinExistence type="predicted"/>
<dbReference type="OrthoDB" id="1845088at2759"/>
<keyword evidence="2" id="KW-1185">Reference proteome</keyword>
<dbReference type="Pfam" id="PF03321">
    <property type="entry name" value="GH3"/>
    <property type="match status" value="1"/>
</dbReference>
<protein>
    <recommendedName>
        <fullName evidence="3">Retrotransposon Copia-like N-terminal domain-containing protein</fullName>
    </recommendedName>
</protein>
<dbReference type="PANTHER" id="PTHR47481:SF10">
    <property type="entry name" value="COPIA-LIKE POLYPROTEIN_RETROTRANSPOSON"/>
    <property type="match status" value="1"/>
</dbReference>
<organism evidence="1 2">
    <name type="scientific">Kingdonia uniflora</name>
    <dbReference type="NCBI Taxonomy" id="39325"/>
    <lineage>
        <taxon>Eukaryota</taxon>
        <taxon>Viridiplantae</taxon>
        <taxon>Streptophyta</taxon>
        <taxon>Embryophyta</taxon>
        <taxon>Tracheophyta</taxon>
        <taxon>Spermatophyta</taxon>
        <taxon>Magnoliopsida</taxon>
        <taxon>Ranunculales</taxon>
        <taxon>Circaeasteraceae</taxon>
        <taxon>Kingdonia</taxon>
    </lineage>
</organism>
<dbReference type="EMBL" id="JACGCM010000304">
    <property type="protein sequence ID" value="KAF6174036.1"/>
    <property type="molecule type" value="Genomic_DNA"/>
</dbReference>
<evidence type="ECO:0000313" key="1">
    <source>
        <dbReference type="EMBL" id="KAF6174036.1"/>
    </source>
</evidence>
<reference evidence="1 2" key="1">
    <citation type="journal article" date="2020" name="IScience">
        <title>Genome Sequencing of the Endangered Kingdonia uniflora (Circaeasteraceae, Ranunculales) Reveals Potential Mechanisms of Evolutionary Specialization.</title>
        <authorList>
            <person name="Sun Y."/>
            <person name="Deng T."/>
            <person name="Zhang A."/>
            <person name="Moore M.J."/>
            <person name="Landis J.B."/>
            <person name="Lin N."/>
            <person name="Zhang H."/>
            <person name="Zhang X."/>
            <person name="Huang J."/>
            <person name="Zhang X."/>
            <person name="Sun H."/>
            <person name="Wang H."/>
        </authorList>
    </citation>
    <scope>NUCLEOTIDE SEQUENCE [LARGE SCALE GENOMIC DNA]</scope>
    <source>
        <strain evidence="1">TB1705</strain>
        <tissue evidence="1">Leaf</tissue>
    </source>
</reference>
<dbReference type="Proteomes" id="UP000541444">
    <property type="component" value="Unassembled WGS sequence"/>
</dbReference>
<dbReference type="Pfam" id="PF14223">
    <property type="entry name" value="Retrotran_gag_2"/>
    <property type="match status" value="1"/>
</dbReference>
<dbReference type="AlphaFoldDB" id="A0A7J7P3K5"/>
<comment type="caution">
    <text evidence="1">The sequence shown here is derived from an EMBL/GenBank/DDBJ whole genome shotgun (WGS) entry which is preliminary data.</text>
</comment>
<dbReference type="PANTHER" id="PTHR47481">
    <property type="match status" value="1"/>
</dbReference>
<evidence type="ECO:0000313" key="2">
    <source>
        <dbReference type="Proteomes" id="UP000541444"/>
    </source>
</evidence>